<name>J9H1H4_9ZZZZ</name>
<protein>
    <submittedName>
        <fullName evidence="1">Uncharacterized protein</fullName>
    </submittedName>
</protein>
<sequence length="46" mass="5151">MKVYTAEEAIKLATEFGLDEEVRQEIENGASPNEALAEWDVLPITE</sequence>
<evidence type="ECO:0000313" key="1">
    <source>
        <dbReference type="EMBL" id="EJX07270.1"/>
    </source>
</evidence>
<gene>
    <name evidence="1" type="ORF">EVA_04620</name>
</gene>
<dbReference type="AlphaFoldDB" id="J9H1H4"/>
<organism evidence="1">
    <name type="scientific">gut metagenome</name>
    <dbReference type="NCBI Taxonomy" id="749906"/>
    <lineage>
        <taxon>unclassified sequences</taxon>
        <taxon>metagenomes</taxon>
        <taxon>organismal metagenomes</taxon>
    </lineage>
</organism>
<proteinExistence type="predicted"/>
<comment type="caution">
    <text evidence="1">The sequence shown here is derived from an EMBL/GenBank/DDBJ whole genome shotgun (WGS) entry which is preliminary data.</text>
</comment>
<accession>J9H1H4</accession>
<reference evidence="1" key="1">
    <citation type="journal article" date="2012" name="PLoS ONE">
        <title>Gene sets for utilization of primary and secondary nutrition supplies in the distal gut of endangered iberian lynx.</title>
        <authorList>
            <person name="Alcaide M."/>
            <person name="Messina E."/>
            <person name="Richter M."/>
            <person name="Bargiela R."/>
            <person name="Peplies J."/>
            <person name="Huws S.A."/>
            <person name="Newbold C.J."/>
            <person name="Golyshin P.N."/>
            <person name="Simon M.A."/>
            <person name="Lopez G."/>
            <person name="Yakimov M.M."/>
            <person name="Ferrer M."/>
        </authorList>
    </citation>
    <scope>NUCLEOTIDE SEQUENCE</scope>
</reference>
<dbReference type="EMBL" id="AMCI01000922">
    <property type="protein sequence ID" value="EJX07270.1"/>
    <property type="molecule type" value="Genomic_DNA"/>
</dbReference>